<keyword evidence="18" id="KW-1185">Reference proteome</keyword>
<evidence type="ECO:0000256" key="9">
    <source>
        <dbReference type="ARBA" id="ARBA00022691"/>
    </source>
</evidence>
<evidence type="ECO:0000256" key="3">
    <source>
        <dbReference type="ARBA" id="ARBA00010703"/>
    </source>
</evidence>
<dbReference type="Gene3D" id="3.40.50.150">
    <property type="entry name" value="Vaccinia Virus protein VP39"/>
    <property type="match status" value="2"/>
</dbReference>
<dbReference type="EC" id="2.1.1.290" evidence="5"/>
<comment type="similarity">
    <text evidence="3">Belongs to the methyltransferase superfamily. LCMT family.</text>
</comment>
<proteinExistence type="inferred from homology"/>
<dbReference type="Pfam" id="PF13621">
    <property type="entry name" value="Cupin_8"/>
    <property type="match status" value="1"/>
</dbReference>
<keyword evidence="9" id="KW-0949">S-adenosyl-L-methionine</keyword>
<dbReference type="PANTHER" id="PTHR46529">
    <property type="entry name" value="TRNA WYBUTOSINE-SYNTHESIZING PROTEIN 4"/>
    <property type="match status" value="1"/>
</dbReference>
<dbReference type="SUPFAM" id="SSF50965">
    <property type="entry name" value="Galactose oxidase, central domain"/>
    <property type="match status" value="1"/>
</dbReference>
<dbReference type="InterPro" id="IPR029063">
    <property type="entry name" value="SAM-dependent_MTases_sf"/>
</dbReference>
<dbReference type="GO" id="GO:0031591">
    <property type="term" value="P:wybutosine biosynthetic process"/>
    <property type="evidence" value="ECO:0007669"/>
    <property type="project" value="TreeGrafter"/>
</dbReference>
<gene>
    <name evidence="17" type="ORF">NEMBOFW57_004297</name>
</gene>
<dbReference type="SUPFAM" id="SSF51197">
    <property type="entry name" value="Clavaminate synthase-like"/>
    <property type="match status" value="1"/>
</dbReference>
<dbReference type="SUPFAM" id="SSF53335">
    <property type="entry name" value="S-adenosyl-L-methionine-dependent methyltransferases"/>
    <property type="match status" value="1"/>
</dbReference>
<dbReference type="FunFam" id="2.60.120.650:FF:000043">
    <property type="entry name" value="tRNA wybutosine-synthesizing protein 4"/>
    <property type="match status" value="1"/>
</dbReference>
<accession>A0AAD4I3H9</accession>
<evidence type="ECO:0000256" key="7">
    <source>
        <dbReference type="ARBA" id="ARBA00022603"/>
    </source>
</evidence>
<evidence type="ECO:0000313" key="17">
    <source>
        <dbReference type="EMBL" id="KAG7294227.1"/>
    </source>
</evidence>
<reference evidence="17" key="1">
    <citation type="submission" date="2023-02" db="EMBL/GenBank/DDBJ databases">
        <authorList>
            <person name="Palmer J.M."/>
        </authorList>
    </citation>
    <scope>NUCLEOTIDE SEQUENCE</scope>
    <source>
        <strain evidence="17">FW57</strain>
    </source>
</reference>
<feature type="domain" description="JmjC" evidence="16">
    <location>
        <begin position="795"/>
        <end position="940"/>
    </location>
</feature>
<comment type="function">
    <text evidence="11">Probable S-adenosyl-L-methionine-dependent methyltransferase that acts as a component of the wybutosine biosynthesis pathway. Wybutosine is a hyper modified guanosine with a tricyclic base found at the 3'-position adjacent to the anticodon of eukaryotic phenylalanine tRNA. May methylate the carboxyl group of leucine residues to form alpha-leucine ester residues.</text>
</comment>
<evidence type="ECO:0000256" key="13">
    <source>
        <dbReference type="ARBA" id="ARBA00030231"/>
    </source>
</evidence>
<dbReference type="GO" id="GO:0030488">
    <property type="term" value="P:tRNA methylation"/>
    <property type="evidence" value="ECO:0007669"/>
    <property type="project" value="TreeGrafter"/>
</dbReference>
<evidence type="ECO:0000256" key="8">
    <source>
        <dbReference type="ARBA" id="ARBA00022679"/>
    </source>
</evidence>
<evidence type="ECO:0000256" key="14">
    <source>
        <dbReference type="ARBA" id="ARBA00030847"/>
    </source>
</evidence>
<evidence type="ECO:0000256" key="1">
    <source>
        <dbReference type="ARBA" id="ARBA00001806"/>
    </source>
</evidence>
<dbReference type="InterPro" id="IPR041667">
    <property type="entry name" value="Cupin_8"/>
</dbReference>
<dbReference type="InterPro" id="IPR011043">
    <property type="entry name" value="Gal_Oxase/kelch_b-propeller"/>
</dbReference>
<dbReference type="Proteomes" id="UP001197093">
    <property type="component" value="Unassembled WGS sequence"/>
</dbReference>
<evidence type="ECO:0000256" key="11">
    <source>
        <dbReference type="ARBA" id="ARBA00025588"/>
    </source>
</evidence>
<evidence type="ECO:0000256" key="10">
    <source>
        <dbReference type="ARBA" id="ARBA00022694"/>
    </source>
</evidence>
<evidence type="ECO:0000256" key="4">
    <source>
        <dbReference type="ARBA" id="ARBA00012155"/>
    </source>
</evidence>
<protein>
    <recommendedName>
        <fullName evidence="6">tRNA wybutosine-synthesizing protein 4</fullName>
        <ecNumber evidence="5">2.1.1.290</ecNumber>
        <ecNumber evidence="4">2.3.1.231</ecNumber>
    </recommendedName>
    <alternativeName>
        <fullName evidence="13">Leucine carboxyl methyltransferase 2</fullName>
    </alternativeName>
    <alternativeName>
        <fullName evidence="14">tRNA(Phe) (7-(3-amino-3-(methoxycarbonyl)propyl)wyosine(37)-N)-methoxycarbonyltransferase</fullName>
    </alternativeName>
    <alternativeName>
        <fullName evidence="12">tRNA(Phe) (7-(3-amino-3-carboxypropyl)wyosine(37)-O)-methyltransferase</fullName>
    </alternativeName>
</protein>
<comment type="pathway">
    <text evidence="2">tRNA modification; wybutosine-tRNA(Phe) biosynthesis.</text>
</comment>
<evidence type="ECO:0000256" key="5">
    <source>
        <dbReference type="ARBA" id="ARBA00012779"/>
    </source>
</evidence>
<sequence length="985" mass="107677">MARKKLVPPGADSPVGLVKSAQAKAQDDQVMATNNSSIVSKRSVEKLYYPDEPHFFRYFVKKFQRRAPLINRGYWLRLRAIDVLVRDFLRAAKRKGRGVVVNLGCGSGVKEAAALVKPVVFESEQYVQIGCDLRDLKTLQQGLAAAVGDFAECEFIFVAEVSITYMEREGADEVIRWASTVGNAEFVLLEQILPDGEHHPFASTMLSHFHKLNTQLKSVSTYPNVTDQHTRFSSRGWASVKVWTLWQAWADETFLSASERRALDEIEQFDEWEEFALFASHYCVVHARVGGSVTAVPAPSIPSGTGMPVQSAALQFDECPGVRGQRRFAAAMRASQDRAQQSVLNVLGLGTKSRLQSCDLFSAGAAESEASLTALLAGGRGSPSSPLKDCWLYDQSLKAWTQTHDLPFPLYRHSVTTLGESGLAMLVGGRGATEAFDGCLLFHPEAGWVNCEIQGDKPAAVYGAVLSCAANNTASHFNGIYVGGLEDGLISDQILSWEADVSDIQKPTVKFTPLKVSGNVEEDPSRWLLTRFGATCLQHGDEFILLGGVARGHLLRHQDEVILCSASNGELTITRRLFDPTPENGDPTPENGEPAPRPLFVGHSAVSMPDGSVVVVGGGATCFSMGTFWNKGVYTLRAPASGSDETTSIPSPASRWVHERTVDITPVQWSAPAVTKHQNGREPASVTTISRLKLESADDFLKVVRDGQPVVLESLDLGSCVSAWTLDYLVDKVGADRKVVVHEAATQAMDFKAKNFRYVTTEFGEFAQRVGQGDKLYLRALSHEKPSEKPAVLAEDFPALAPDFVLPAQLSLVAENLFSSVLRMSGRVNMWLHYDVMANVYCQIGGSKRLLLFPPSDVEHLSFAPGASSSSIDVFSSLESAELAHTHPHEAVLSPGDVLFLPPLWLHTATPTSDKSIAVNVFFKDLESNHYASGRDVYGNRDLAAYEKGRQDVARIANAFKKLPADAREFYLLRLADELRSRAQG</sequence>
<dbReference type="EMBL" id="JAHCVI010000001">
    <property type="protein sequence ID" value="KAG7294227.1"/>
    <property type="molecule type" value="Genomic_DNA"/>
</dbReference>
<dbReference type="Gene3D" id="6.10.140.1470">
    <property type="match status" value="1"/>
</dbReference>
<dbReference type="InterPro" id="IPR015915">
    <property type="entry name" value="Kelch-typ_b-propeller"/>
</dbReference>
<comment type="caution">
    <text evidence="17">The sequence shown here is derived from an EMBL/GenBank/DDBJ whole genome shotgun (WGS) entry which is preliminary data.</text>
</comment>
<evidence type="ECO:0000256" key="15">
    <source>
        <dbReference type="ARBA" id="ARBA00049250"/>
    </source>
</evidence>
<dbReference type="SMART" id="SM00558">
    <property type="entry name" value="JmjC"/>
    <property type="match status" value="1"/>
</dbReference>
<keyword evidence="10" id="KW-0819">tRNA processing</keyword>
<dbReference type="AlphaFoldDB" id="A0AAD4I3H9"/>
<dbReference type="Gene3D" id="2.120.10.80">
    <property type="entry name" value="Kelch-type beta propeller"/>
    <property type="match status" value="1"/>
</dbReference>
<evidence type="ECO:0000256" key="2">
    <source>
        <dbReference type="ARBA" id="ARBA00004797"/>
    </source>
</evidence>
<comment type="catalytic activity">
    <reaction evidence="15">
        <text>7-[(3S)-(3-amino-3-methoxycarbonyl)propyl]wyosine(37) in tRNA(Phe) + S-adenosyl-L-methionine + CO2 = wybutosine(37) in tRNA(Phe) + S-adenosyl-L-homocysteine + 2 H(+)</text>
        <dbReference type="Rhea" id="RHEA:37119"/>
        <dbReference type="Rhea" id="RHEA-COMP:11844"/>
        <dbReference type="Rhea" id="RHEA-COMP:11847"/>
        <dbReference type="ChEBI" id="CHEBI:15378"/>
        <dbReference type="ChEBI" id="CHEBI:16526"/>
        <dbReference type="ChEBI" id="CHEBI:57856"/>
        <dbReference type="ChEBI" id="CHEBI:59789"/>
        <dbReference type="ChEBI" id="CHEBI:73544"/>
        <dbReference type="ChEBI" id="CHEBI:74275"/>
        <dbReference type="EC" id="2.3.1.231"/>
    </reaction>
</comment>
<evidence type="ECO:0000313" key="18">
    <source>
        <dbReference type="Proteomes" id="UP001197093"/>
    </source>
</evidence>
<dbReference type="PANTHER" id="PTHR46529:SF1">
    <property type="entry name" value="TRNA WYBUTOSINE-SYNTHESIZING PROTEIN 4"/>
    <property type="match status" value="1"/>
</dbReference>
<evidence type="ECO:0000259" key="16">
    <source>
        <dbReference type="PROSITE" id="PS51184"/>
    </source>
</evidence>
<dbReference type="InterPro" id="IPR003347">
    <property type="entry name" value="JmjC_dom"/>
</dbReference>
<dbReference type="GO" id="GO:0008175">
    <property type="term" value="F:tRNA methyltransferase activity"/>
    <property type="evidence" value="ECO:0007669"/>
    <property type="project" value="TreeGrafter"/>
</dbReference>
<evidence type="ECO:0000256" key="6">
    <source>
        <dbReference type="ARBA" id="ARBA00018045"/>
    </source>
</evidence>
<evidence type="ECO:0000256" key="12">
    <source>
        <dbReference type="ARBA" id="ARBA00029750"/>
    </source>
</evidence>
<organism evidence="17 18">
    <name type="scientific">Staphylotrichum longicolle</name>
    <dbReference type="NCBI Taxonomy" id="669026"/>
    <lineage>
        <taxon>Eukaryota</taxon>
        <taxon>Fungi</taxon>
        <taxon>Dikarya</taxon>
        <taxon>Ascomycota</taxon>
        <taxon>Pezizomycotina</taxon>
        <taxon>Sordariomycetes</taxon>
        <taxon>Sordariomycetidae</taxon>
        <taxon>Sordariales</taxon>
        <taxon>Chaetomiaceae</taxon>
        <taxon>Staphylotrichum</taxon>
    </lineage>
</organism>
<name>A0AAD4I3H9_9PEZI</name>
<keyword evidence="8" id="KW-0808">Transferase</keyword>
<keyword evidence="7" id="KW-0489">Methyltransferase</keyword>
<dbReference type="Pfam" id="PF13418">
    <property type="entry name" value="Beta-prop_TYW4"/>
    <property type="match status" value="1"/>
</dbReference>
<comment type="catalytic activity">
    <reaction evidence="1">
        <text>7-[(3S)-3-amino-3-carboxypropyl]wyosine(37) in tRNA(Phe) + S-adenosyl-L-methionine = 7-[(3S)-(3-amino-3-methoxycarbonyl)propyl]wyosine(37) in tRNA(Phe) + S-adenosyl-L-homocysteine</text>
        <dbReference type="Rhea" id="RHEA:36903"/>
        <dbReference type="Rhea" id="RHEA-COMP:10379"/>
        <dbReference type="Rhea" id="RHEA-COMP:11844"/>
        <dbReference type="ChEBI" id="CHEBI:57856"/>
        <dbReference type="ChEBI" id="CHEBI:59789"/>
        <dbReference type="ChEBI" id="CHEBI:73543"/>
        <dbReference type="ChEBI" id="CHEBI:74275"/>
        <dbReference type="EC" id="2.1.1.290"/>
    </reaction>
</comment>
<dbReference type="Gene3D" id="2.60.120.650">
    <property type="entry name" value="Cupin"/>
    <property type="match status" value="1"/>
</dbReference>
<dbReference type="PROSITE" id="PS51184">
    <property type="entry name" value="JMJC"/>
    <property type="match status" value="1"/>
</dbReference>
<dbReference type="EC" id="2.3.1.231" evidence="4"/>